<gene>
    <name evidence="3" type="ORF">CLV32_1810</name>
</gene>
<dbReference type="RefSeq" id="WP_133554501.1">
    <property type="nucleotide sequence ID" value="NZ_SNWM01000002.1"/>
</dbReference>
<evidence type="ECO:0000313" key="4">
    <source>
        <dbReference type="Proteomes" id="UP000295499"/>
    </source>
</evidence>
<keyword evidence="1" id="KW-0238">DNA-binding</keyword>
<dbReference type="CDD" id="cd00093">
    <property type="entry name" value="HTH_XRE"/>
    <property type="match status" value="1"/>
</dbReference>
<dbReference type="Pfam" id="PF01381">
    <property type="entry name" value="HTH_3"/>
    <property type="match status" value="1"/>
</dbReference>
<dbReference type="GO" id="GO:0003677">
    <property type="term" value="F:DNA binding"/>
    <property type="evidence" value="ECO:0007669"/>
    <property type="project" value="UniProtKB-KW"/>
</dbReference>
<sequence>MDNTIGERIREMRERKHISQFAMAFNLDMSQAAYSKIERGLTEIKAIHLYKIAGALGTSVYELLPPALEANMLLRSSLIVTPVLNYIKSVINKLFSSGKNR</sequence>
<protein>
    <submittedName>
        <fullName evidence="3">Transcriptional regulator with XRE-family HTH domain</fullName>
    </submittedName>
</protein>
<reference evidence="3 4" key="1">
    <citation type="submission" date="2019-03" db="EMBL/GenBank/DDBJ databases">
        <title>Genomic Encyclopedia of Archaeal and Bacterial Type Strains, Phase II (KMG-II): from individual species to whole genera.</title>
        <authorList>
            <person name="Goeker M."/>
        </authorList>
    </citation>
    <scope>NUCLEOTIDE SEQUENCE [LARGE SCALE GENOMIC DNA]</scope>
    <source>
        <strain evidence="3 4">DSM 19034</strain>
    </source>
</reference>
<accession>A0A4R6ILK4</accession>
<dbReference type="EMBL" id="SNWM01000002">
    <property type="protein sequence ID" value="TDO22825.1"/>
    <property type="molecule type" value="Genomic_DNA"/>
</dbReference>
<dbReference type="GO" id="GO:0005829">
    <property type="term" value="C:cytosol"/>
    <property type="evidence" value="ECO:0007669"/>
    <property type="project" value="TreeGrafter"/>
</dbReference>
<keyword evidence="4" id="KW-1185">Reference proteome</keyword>
<comment type="caution">
    <text evidence="3">The sequence shown here is derived from an EMBL/GenBank/DDBJ whole genome shotgun (WGS) entry which is preliminary data.</text>
</comment>
<evidence type="ECO:0000259" key="2">
    <source>
        <dbReference type="PROSITE" id="PS50943"/>
    </source>
</evidence>
<dbReference type="PANTHER" id="PTHR46797:SF1">
    <property type="entry name" value="METHYLPHOSPHONATE SYNTHASE"/>
    <property type="match status" value="1"/>
</dbReference>
<name>A0A4R6ILK4_9SPHI</name>
<dbReference type="PROSITE" id="PS50943">
    <property type="entry name" value="HTH_CROC1"/>
    <property type="match status" value="1"/>
</dbReference>
<dbReference type="Proteomes" id="UP000295499">
    <property type="component" value="Unassembled WGS sequence"/>
</dbReference>
<evidence type="ECO:0000256" key="1">
    <source>
        <dbReference type="ARBA" id="ARBA00023125"/>
    </source>
</evidence>
<dbReference type="GO" id="GO:0003700">
    <property type="term" value="F:DNA-binding transcription factor activity"/>
    <property type="evidence" value="ECO:0007669"/>
    <property type="project" value="TreeGrafter"/>
</dbReference>
<evidence type="ECO:0000313" key="3">
    <source>
        <dbReference type="EMBL" id="TDO22825.1"/>
    </source>
</evidence>
<dbReference type="Gene3D" id="1.10.260.40">
    <property type="entry name" value="lambda repressor-like DNA-binding domains"/>
    <property type="match status" value="1"/>
</dbReference>
<dbReference type="SMART" id="SM00530">
    <property type="entry name" value="HTH_XRE"/>
    <property type="match status" value="1"/>
</dbReference>
<dbReference type="InterPro" id="IPR050807">
    <property type="entry name" value="TransReg_Diox_bact_type"/>
</dbReference>
<organism evidence="3 4">
    <name type="scientific">Pedobacter duraquae</name>
    <dbReference type="NCBI Taxonomy" id="425511"/>
    <lineage>
        <taxon>Bacteria</taxon>
        <taxon>Pseudomonadati</taxon>
        <taxon>Bacteroidota</taxon>
        <taxon>Sphingobacteriia</taxon>
        <taxon>Sphingobacteriales</taxon>
        <taxon>Sphingobacteriaceae</taxon>
        <taxon>Pedobacter</taxon>
    </lineage>
</organism>
<dbReference type="PANTHER" id="PTHR46797">
    <property type="entry name" value="HTH-TYPE TRANSCRIPTIONAL REGULATOR"/>
    <property type="match status" value="1"/>
</dbReference>
<dbReference type="OrthoDB" id="1122522at2"/>
<proteinExistence type="predicted"/>
<dbReference type="InterPro" id="IPR010982">
    <property type="entry name" value="Lambda_DNA-bd_dom_sf"/>
</dbReference>
<dbReference type="InterPro" id="IPR001387">
    <property type="entry name" value="Cro/C1-type_HTH"/>
</dbReference>
<dbReference type="AlphaFoldDB" id="A0A4R6ILK4"/>
<feature type="domain" description="HTH cro/C1-type" evidence="2">
    <location>
        <begin position="9"/>
        <end position="63"/>
    </location>
</feature>
<dbReference type="SUPFAM" id="SSF47413">
    <property type="entry name" value="lambda repressor-like DNA-binding domains"/>
    <property type="match status" value="1"/>
</dbReference>